<dbReference type="EMBL" id="JTJC03000001">
    <property type="protein sequence ID" value="NHC34511.1"/>
    <property type="molecule type" value="Genomic_DNA"/>
</dbReference>
<evidence type="ECO:0000313" key="3">
    <source>
        <dbReference type="Proteomes" id="UP000031532"/>
    </source>
</evidence>
<gene>
    <name evidence="2" type="ORF">QH73_0007530</name>
</gene>
<organism evidence="2 3">
    <name type="scientific">Scytonema millei VB511283</name>
    <dbReference type="NCBI Taxonomy" id="1245923"/>
    <lineage>
        <taxon>Bacteria</taxon>
        <taxon>Bacillati</taxon>
        <taxon>Cyanobacteriota</taxon>
        <taxon>Cyanophyceae</taxon>
        <taxon>Nostocales</taxon>
        <taxon>Scytonemataceae</taxon>
        <taxon>Scytonema</taxon>
    </lineage>
</organism>
<feature type="region of interest" description="Disordered" evidence="1">
    <location>
        <begin position="39"/>
        <end position="65"/>
    </location>
</feature>
<evidence type="ECO:0000256" key="1">
    <source>
        <dbReference type="SAM" id="MobiDB-lite"/>
    </source>
</evidence>
<sequence length="114" mass="12774">MNRLIVWFRRLTVAFLVGITLIGLQFGSVVYPAQAETVTPEANSYQSQQPKKTEELGKKTKNSLKEAAENVKEKLNLDEPLDPGTKQVLNSTQKRVEKAVKPITGKEQGTYQQN</sequence>
<feature type="region of interest" description="Disordered" evidence="1">
    <location>
        <begin position="77"/>
        <end position="114"/>
    </location>
</feature>
<name>A0A9X5E3F5_9CYAN</name>
<dbReference type="AlphaFoldDB" id="A0A9X5E3F5"/>
<reference evidence="2 3" key="1">
    <citation type="journal article" date="2015" name="Genome Announc.">
        <title>Draft Genome Sequence of the Terrestrial Cyanobacterium Scytonema millei VB511283, Isolated from Eastern India.</title>
        <authorList>
            <person name="Sen D."/>
            <person name="Chandrababunaidu M.M."/>
            <person name="Singh D."/>
            <person name="Sanghi N."/>
            <person name="Ghorai A."/>
            <person name="Mishra G.P."/>
            <person name="Madduluri M."/>
            <person name="Adhikary S.P."/>
            <person name="Tripathy S."/>
        </authorList>
    </citation>
    <scope>NUCLEOTIDE SEQUENCE [LARGE SCALE GENOMIC DNA]</scope>
    <source>
        <strain evidence="2 3">VB511283</strain>
    </source>
</reference>
<proteinExistence type="predicted"/>
<dbReference type="Proteomes" id="UP000031532">
    <property type="component" value="Unassembled WGS sequence"/>
</dbReference>
<protein>
    <submittedName>
        <fullName evidence="2">Uncharacterized protein</fullName>
    </submittedName>
</protein>
<comment type="caution">
    <text evidence="2">The sequence shown here is derived from an EMBL/GenBank/DDBJ whole genome shotgun (WGS) entry which is preliminary data.</text>
</comment>
<feature type="compositionally biased region" description="Basic and acidic residues" evidence="1">
    <location>
        <begin position="51"/>
        <end position="65"/>
    </location>
</feature>
<keyword evidence="3" id="KW-1185">Reference proteome</keyword>
<dbReference type="OrthoDB" id="513318at2"/>
<dbReference type="RefSeq" id="WP_052290078.1">
    <property type="nucleotide sequence ID" value="NZ_JTJC03000001.1"/>
</dbReference>
<accession>A0A9X5E3F5</accession>
<feature type="compositionally biased region" description="Polar residues" evidence="1">
    <location>
        <begin position="39"/>
        <end position="50"/>
    </location>
</feature>
<evidence type="ECO:0000313" key="2">
    <source>
        <dbReference type="EMBL" id="NHC34511.1"/>
    </source>
</evidence>